<organism evidence="1 2">
    <name type="scientific">Funneliformis geosporum</name>
    <dbReference type="NCBI Taxonomy" id="1117311"/>
    <lineage>
        <taxon>Eukaryota</taxon>
        <taxon>Fungi</taxon>
        <taxon>Fungi incertae sedis</taxon>
        <taxon>Mucoromycota</taxon>
        <taxon>Glomeromycotina</taxon>
        <taxon>Glomeromycetes</taxon>
        <taxon>Glomerales</taxon>
        <taxon>Glomeraceae</taxon>
        <taxon>Funneliformis</taxon>
    </lineage>
</organism>
<evidence type="ECO:0000313" key="1">
    <source>
        <dbReference type="EMBL" id="CAI2162985.1"/>
    </source>
</evidence>
<dbReference type="Proteomes" id="UP001153678">
    <property type="component" value="Unassembled WGS sequence"/>
</dbReference>
<gene>
    <name evidence="1" type="ORF">FWILDA_LOCUS838</name>
</gene>
<dbReference type="OrthoDB" id="2347581at2759"/>
<reference evidence="1" key="1">
    <citation type="submission" date="2022-08" db="EMBL/GenBank/DDBJ databases">
        <authorList>
            <person name="Kallberg Y."/>
            <person name="Tangrot J."/>
            <person name="Rosling A."/>
        </authorList>
    </citation>
    <scope>NUCLEOTIDE SEQUENCE</scope>
    <source>
        <strain evidence="1">Wild A</strain>
    </source>
</reference>
<keyword evidence="2" id="KW-1185">Reference proteome</keyword>
<evidence type="ECO:0000313" key="2">
    <source>
        <dbReference type="Proteomes" id="UP001153678"/>
    </source>
</evidence>
<sequence>MDQISNVQYDNVSNYNHYDNFDQSDFTGFIDNGFNHLQAADDAIQMDQLLYNQVQYHNFDPYNCTADSFSATNENIYPIPCEDESLDTFGSASQYCPIISSYEPQYINYDTSEQGILNQNPPQSIDTSQSQMNQCSIFRFEIPGFDIIIKPKSNSTMDLNNLDTQYQLQQDQSYPYSSSQLNPSQNYISENSVNPIAMNVQNHHIIHNDNICYR</sequence>
<dbReference type="EMBL" id="CAMKVN010000063">
    <property type="protein sequence ID" value="CAI2162985.1"/>
    <property type="molecule type" value="Genomic_DNA"/>
</dbReference>
<proteinExistence type="predicted"/>
<accession>A0A9W4SD92</accession>
<name>A0A9W4SD92_9GLOM</name>
<protein>
    <submittedName>
        <fullName evidence="1">16412_t:CDS:1</fullName>
    </submittedName>
</protein>
<comment type="caution">
    <text evidence="1">The sequence shown here is derived from an EMBL/GenBank/DDBJ whole genome shotgun (WGS) entry which is preliminary data.</text>
</comment>
<dbReference type="AlphaFoldDB" id="A0A9W4SD92"/>